<proteinExistence type="predicted"/>
<evidence type="ECO:0000313" key="3">
    <source>
        <dbReference type="Proteomes" id="UP000045706"/>
    </source>
</evidence>
<dbReference type="GO" id="GO:0003676">
    <property type="term" value="F:nucleic acid binding"/>
    <property type="evidence" value="ECO:0007669"/>
    <property type="project" value="InterPro"/>
</dbReference>
<dbReference type="AlphaFoldDB" id="A0A0G4KIV7"/>
<protein>
    <recommendedName>
        <fullName evidence="1">Xrn1 N-terminal domain-containing protein</fullName>
    </recommendedName>
</protein>
<dbReference type="InterPro" id="IPR004859">
    <property type="entry name" value="Xrn1_N"/>
</dbReference>
<reference evidence="3" key="1">
    <citation type="submission" date="2015-05" db="EMBL/GenBank/DDBJ databases">
        <authorList>
            <person name="Fogelqvist Johan"/>
        </authorList>
    </citation>
    <scope>NUCLEOTIDE SEQUENCE [LARGE SCALE GENOMIC DNA]</scope>
</reference>
<dbReference type="Gene3D" id="3.40.50.12390">
    <property type="match status" value="1"/>
</dbReference>
<dbReference type="EMBL" id="CVQI01000780">
    <property type="protein sequence ID" value="CRK01605.1"/>
    <property type="molecule type" value="Genomic_DNA"/>
</dbReference>
<evidence type="ECO:0000259" key="1">
    <source>
        <dbReference type="Pfam" id="PF03159"/>
    </source>
</evidence>
<accession>A0A0G4KIV7</accession>
<organism evidence="2 3">
    <name type="scientific">Verticillium longisporum</name>
    <name type="common">Verticillium dahliae var. longisporum</name>
    <dbReference type="NCBI Taxonomy" id="100787"/>
    <lineage>
        <taxon>Eukaryota</taxon>
        <taxon>Fungi</taxon>
        <taxon>Dikarya</taxon>
        <taxon>Ascomycota</taxon>
        <taxon>Pezizomycotina</taxon>
        <taxon>Sordariomycetes</taxon>
        <taxon>Hypocreomycetidae</taxon>
        <taxon>Glomerellales</taxon>
        <taxon>Plectosphaerellaceae</taxon>
        <taxon>Verticillium</taxon>
    </lineage>
</organism>
<evidence type="ECO:0000313" key="2">
    <source>
        <dbReference type="EMBL" id="CRK01605.1"/>
    </source>
</evidence>
<sequence>MGVPKFFRWLSERYPAISHVIDDLSV</sequence>
<dbReference type="GO" id="GO:0004527">
    <property type="term" value="F:exonuclease activity"/>
    <property type="evidence" value="ECO:0007669"/>
    <property type="project" value="InterPro"/>
</dbReference>
<feature type="domain" description="Xrn1 N-terminal" evidence="1">
    <location>
        <begin position="1"/>
        <end position="21"/>
    </location>
</feature>
<feature type="non-terminal residue" evidence="2">
    <location>
        <position position="26"/>
    </location>
</feature>
<dbReference type="Proteomes" id="UP000045706">
    <property type="component" value="Unassembled WGS sequence"/>
</dbReference>
<name>A0A0G4KIV7_VERLO</name>
<gene>
    <name evidence="2" type="ORF">BN1723_008783</name>
</gene>
<dbReference type="Pfam" id="PF03159">
    <property type="entry name" value="XRN_N"/>
    <property type="match status" value="1"/>
</dbReference>